<dbReference type="Pfam" id="PF00006">
    <property type="entry name" value="ATP-synt_ab"/>
    <property type="match status" value="1"/>
</dbReference>
<evidence type="ECO:0000256" key="2">
    <source>
        <dbReference type="ARBA" id="ARBA00022448"/>
    </source>
</evidence>
<comment type="catalytic activity">
    <reaction evidence="8">
        <text>ATP + H2O + cellular proteinSide 1 = ADP + phosphate + cellular proteinSide 2.</text>
        <dbReference type="EC" id="7.4.2.8"/>
    </reaction>
</comment>
<evidence type="ECO:0000256" key="6">
    <source>
        <dbReference type="ARBA" id="ARBA00022927"/>
    </source>
</evidence>
<keyword evidence="4" id="KW-0547">Nucleotide-binding</keyword>
<evidence type="ECO:0000259" key="9">
    <source>
        <dbReference type="SMART" id="SM00382"/>
    </source>
</evidence>
<evidence type="ECO:0000313" key="10">
    <source>
        <dbReference type="EMBL" id="MBW8725172.1"/>
    </source>
</evidence>
<dbReference type="CDD" id="cd01136">
    <property type="entry name" value="ATPase_flagellum-secretory_path_III"/>
    <property type="match status" value="1"/>
</dbReference>
<dbReference type="GO" id="GO:0030254">
    <property type="term" value="P:protein secretion by the type III secretion system"/>
    <property type="evidence" value="ECO:0007669"/>
    <property type="project" value="InterPro"/>
</dbReference>
<dbReference type="AlphaFoldDB" id="A0A952FHS5"/>
<dbReference type="InterPro" id="IPR020003">
    <property type="entry name" value="ATPase_a/bsu_AS"/>
</dbReference>
<dbReference type="InterPro" id="IPR005714">
    <property type="entry name" value="ATPase_T3SS_FliI/YscN"/>
</dbReference>
<dbReference type="PANTHER" id="PTHR15184">
    <property type="entry name" value="ATP SYNTHASE"/>
    <property type="match status" value="1"/>
</dbReference>
<evidence type="ECO:0000256" key="8">
    <source>
        <dbReference type="ARBA" id="ARBA00034006"/>
    </source>
</evidence>
<dbReference type="InterPro" id="IPR040627">
    <property type="entry name" value="T3SS_ATPase_C"/>
</dbReference>
<proteinExistence type="predicted"/>
<dbReference type="InterPro" id="IPR004100">
    <property type="entry name" value="ATPase_F1/V1/A1_a/bsu_N"/>
</dbReference>
<dbReference type="Pfam" id="PF02874">
    <property type="entry name" value="ATP-synt_ab_N"/>
    <property type="match status" value="1"/>
</dbReference>
<dbReference type="GO" id="GO:0008564">
    <property type="term" value="F:protein-exporting ATPase activity"/>
    <property type="evidence" value="ECO:0007669"/>
    <property type="project" value="UniProtKB-EC"/>
</dbReference>
<comment type="caution">
    <text evidence="10">The sequence shown here is derived from an EMBL/GenBank/DDBJ whole genome shotgun (WGS) entry which is preliminary data.</text>
</comment>
<organism evidence="10 11">
    <name type="scientific">Inquilinus limosus</name>
    <dbReference type="NCBI Taxonomy" id="171674"/>
    <lineage>
        <taxon>Bacteria</taxon>
        <taxon>Pseudomonadati</taxon>
        <taxon>Pseudomonadota</taxon>
        <taxon>Alphaproteobacteria</taxon>
        <taxon>Rhodospirillales</taxon>
        <taxon>Rhodospirillaceae</taxon>
        <taxon>Inquilinus</taxon>
    </lineage>
</organism>
<dbReference type="SUPFAM" id="SSF52540">
    <property type="entry name" value="P-loop containing nucleoside triphosphate hydrolases"/>
    <property type="match status" value="1"/>
</dbReference>
<reference evidence="10" key="1">
    <citation type="submission" date="2020-06" db="EMBL/GenBank/DDBJ databases">
        <title>Stable isotope informed genome-resolved metagenomics uncovers potential trophic interactions in rhizosphere soil.</title>
        <authorList>
            <person name="Starr E.P."/>
            <person name="Shi S."/>
            <person name="Blazewicz S.J."/>
            <person name="Koch B.J."/>
            <person name="Probst A.J."/>
            <person name="Hungate B.A."/>
            <person name="Pett-Ridge J."/>
            <person name="Firestone M.K."/>
            <person name="Banfield J.F."/>
        </authorList>
    </citation>
    <scope>NUCLEOTIDE SEQUENCE</scope>
    <source>
        <strain evidence="10">YM_69_17</strain>
    </source>
</reference>
<keyword evidence="5" id="KW-0067">ATP-binding</keyword>
<comment type="subcellular location">
    <subcellularLocation>
        <location evidence="1">Cytoplasm</location>
    </subcellularLocation>
</comment>
<dbReference type="InterPro" id="IPR050053">
    <property type="entry name" value="ATPase_alpha/beta_chains"/>
</dbReference>
<dbReference type="PANTHER" id="PTHR15184:SF9">
    <property type="entry name" value="SPI-1 TYPE 3 SECRETION SYSTEM ATPASE"/>
    <property type="match status" value="1"/>
</dbReference>
<keyword evidence="6" id="KW-0653">Protein transport</keyword>
<dbReference type="GO" id="GO:0030257">
    <property type="term" value="C:type III protein secretion system complex"/>
    <property type="evidence" value="ECO:0007669"/>
    <property type="project" value="InterPro"/>
</dbReference>
<feature type="domain" description="AAA+ ATPase" evidence="9">
    <location>
        <begin position="175"/>
        <end position="356"/>
    </location>
</feature>
<evidence type="ECO:0000256" key="1">
    <source>
        <dbReference type="ARBA" id="ARBA00004496"/>
    </source>
</evidence>
<dbReference type="GO" id="GO:0005737">
    <property type="term" value="C:cytoplasm"/>
    <property type="evidence" value="ECO:0007669"/>
    <property type="project" value="UniProtKB-SubCell"/>
</dbReference>
<protein>
    <submittedName>
        <fullName evidence="10">FliI/YscN family ATPase</fullName>
    </submittedName>
</protein>
<evidence type="ECO:0000256" key="4">
    <source>
        <dbReference type="ARBA" id="ARBA00022741"/>
    </source>
</evidence>
<dbReference type="InterPro" id="IPR027417">
    <property type="entry name" value="P-loop_NTPase"/>
</dbReference>
<accession>A0A952FHS5</accession>
<dbReference type="NCBIfam" id="TIGR01026">
    <property type="entry name" value="fliI_yscN"/>
    <property type="match status" value="1"/>
</dbReference>
<dbReference type="Pfam" id="PF18269">
    <property type="entry name" value="T3SS_ATPase_C"/>
    <property type="match status" value="1"/>
</dbReference>
<dbReference type="EMBL" id="JAEKLZ010000162">
    <property type="protein sequence ID" value="MBW8725172.1"/>
    <property type="molecule type" value="Genomic_DNA"/>
</dbReference>
<keyword evidence="2" id="KW-0813">Transport</keyword>
<gene>
    <name evidence="10" type="ORF">JF625_08480</name>
</gene>
<dbReference type="PROSITE" id="PS00152">
    <property type="entry name" value="ATPASE_ALPHA_BETA"/>
    <property type="match status" value="1"/>
</dbReference>
<keyword evidence="7" id="KW-1278">Translocase</keyword>
<dbReference type="GO" id="GO:0016887">
    <property type="term" value="F:ATP hydrolysis activity"/>
    <property type="evidence" value="ECO:0007669"/>
    <property type="project" value="InterPro"/>
</dbReference>
<dbReference type="FunFam" id="3.40.50.12240:FF:000002">
    <property type="entry name" value="Flagellum-specific ATP synthase FliI"/>
    <property type="match status" value="1"/>
</dbReference>
<dbReference type="GO" id="GO:0046933">
    <property type="term" value="F:proton-transporting ATP synthase activity, rotational mechanism"/>
    <property type="evidence" value="ECO:0007669"/>
    <property type="project" value="TreeGrafter"/>
</dbReference>
<evidence type="ECO:0000256" key="7">
    <source>
        <dbReference type="ARBA" id="ARBA00022967"/>
    </source>
</evidence>
<dbReference type="SMART" id="SM00382">
    <property type="entry name" value="AAA"/>
    <property type="match status" value="1"/>
</dbReference>
<sequence>MSPDALPRPVPGLQLLRDPLQALRRRLEEADPRPVKGRVVKAIGVTVHAEINDARLGEICELRDPQTGHSILAEVVGLVDGAAVLTPIGSLQGLSTRTEAIPTGRALQLGVGPGLLGRVLDSLGRPLDTAERGPLDTDSTYPLHAEAPPALLRPLITRPMPLGIRAIDGLLTCGEGQRIGIYGSPGTGKSSLLAQIVKGADADAIVIGLIGERGREVREFIDRHLGPQALRRAVIVTATSDRPAIERVKAAFVATAIAEYFRDQGMRVALLMDSITRFARAVREIGLAAGEPPTRRGFPPSFFAMLPRLLERAGPAATGSITGFYTVLVEGDAETDPIADETRGLLDGHVVLSQALASAGHFPAIDVLASRSRVMDAVIDTGHRRAAVQMRRLMAKHADIELLLQVGEYRAGADSLADEAVAKIGDIRRFLQQDFEEATPFAQTREQLERLSR</sequence>
<dbReference type="GO" id="GO:0005524">
    <property type="term" value="F:ATP binding"/>
    <property type="evidence" value="ECO:0007669"/>
    <property type="project" value="UniProtKB-KW"/>
</dbReference>
<dbReference type="InterPro" id="IPR000194">
    <property type="entry name" value="ATPase_F1/V1/A1_a/bsu_nucl-bd"/>
</dbReference>
<dbReference type="Gene3D" id="3.40.50.12240">
    <property type="match status" value="1"/>
</dbReference>
<dbReference type="Proteomes" id="UP000700706">
    <property type="component" value="Unassembled WGS sequence"/>
</dbReference>
<evidence type="ECO:0000313" key="11">
    <source>
        <dbReference type="Proteomes" id="UP000700706"/>
    </source>
</evidence>
<keyword evidence="3" id="KW-0963">Cytoplasm</keyword>
<evidence type="ECO:0000256" key="3">
    <source>
        <dbReference type="ARBA" id="ARBA00022490"/>
    </source>
</evidence>
<name>A0A952FHS5_9PROT</name>
<evidence type="ECO:0000256" key="5">
    <source>
        <dbReference type="ARBA" id="ARBA00022840"/>
    </source>
</evidence>
<dbReference type="InterPro" id="IPR003593">
    <property type="entry name" value="AAA+_ATPase"/>
</dbReference>